<dbReference type="InterPro" id="IPR008948">
    <property type="entry name" value="L-Aspartase-like"/>
</dbReference>
<dbReference type="Proteomes" id="UP000635278">
    <property type="component" value="Unassembled WGS sequence"/>
</dbReference>
<keyword evidence="4 6" id="KW-0055">Arginine biosynthesis</keyword>
<dbReference type="RefSeq" id="WP_173582766.1">
    <property type="nucleotide sequence ID" value="NZ_WOTB01000006.1"/>
</dbReference>
<dbReference type="PRINTS" id="PR00145">
    <property type="entry name" value="ARGSUCLYASE"/>
</dbReference>
<protein>
    <recommendedName>
        <fullName evidence="3 6">Argininosuccinate lyase</fullName>
        <shortName evidence="6">ASAL</shortName>
        <ecNumber evidence="3 6">4.3.2.1</ecNumber>
    </recommendedName>
    <alternativeName>
        <fullName evidence="6">Arginosuccinase</fullName>
    </alternativeName>
</protein>
<dbReference type="NCBIfam" id="TIGR00838">
    <property type="entry name" value="argH"/>
    <property type="match status" value="1"/>
</dbReference>
<evidence type="ECO:0000313" key="10">
    <source>
        <dbReference type="Proteomes" id="UP000635278"/>
    </source>
</evidence>
<keyword evidence="10" id="KW-1185">Reference proteome</keyword>
<dbReference type="GO" id="GO:0004056">
    <property type="term" value="F:argininosuccinate lyase activity"/>
    <property type="evidence" value="ECO:0007669"/>
    <property type="project" value="UniProtKB-EC"/>
</dbReference>
<dbReference type="Pfam" id="PF14698">
    <property type="entry name" value="ASL_C2"/>
    <property type="match status" value="1"/>
</dbReference>
<dbReference type="InterPro" id="IPR024083">
    <property type="entry name" value="Fumarase/histidase_N"/>
</dbReference>
<reference evidence="9 10" key="1">
    <citation type="journal article" date="2020" name="Int. J. Syst. Evol. Microbiol.">
        <title>Novel acetic acid bacteria from cider fermentations: Acetobacter conturbans sp. nov. and Acetobacter fallax sp. nov.</title>
        <authorList>
            <person name="Sombolestani A.S."/>
            <person name="Cleenwerck I."/>
            <person name="Cnockaert M."/>
            <person name="Borremans W."/>
            <person name="Wieme A.D."/>
            <person name="De Vuyst L."/>
            <person name="Vandamme P."/>
        </authorList>
    </citation>
    <scope>NUCLEOTIDE SEQUENCE [LARGE SCALE GENOMIC DNA]</scope>
    <source>
        <strain evidence="9 10">LMG 30640</strain>
    </source>
</reference>
<dbReference type="InterPro" id="IPR000362">
    <property type="entry name" value="Fumarate_lyase_fam"/>
</dbReference>
<dbReference type="InterPro" id="IPR029419">
    <property type="entry name" value="Arg_succ_lyase_C"/>
</dbReference>
<dbReference type="Gene3D" id="1.10.275.10">
    <property type="entry name" value="Fumarase/aspartase (N-terminal domain)"/>
    <property type="match status" value="1"/>
</dbReference>
<accession>A0ABX0JM65</accession>
<comment type="catalytic activity">
    <reaction evidence="1 6">
        <text>2-(N(omega)-L-arginino)succinate = fumarate + L-arginine</text>
        <dbReference type="Rhea" id="RHEA:24020"/>
        <dbReference type="ChEBI" id="CHEBI:29806"/>
        <dbReference type="ChEBI" id="CHEBI:32682"/>
        <dbReference type="ChEBI" id="CHEBI:57472"/>
        <dbReference type="EC" id="4.3.2.1"/>
    </reaction>
</comment>
<dbReference type="InterPro" id="IPR020557">
    <property type="entry name" value="Fumarate_lyase_CS"/>
</dbReference>
<evidence type="ECO:0000256" key="5">
    <source>
        <dbReference type="ARBA" id="ARBA00023239"/>
    </source>
</evidence>
<gene>
    <name evidence="6 9" type="primary">argH</name>
    <name evidence="9" type="ORF">GOB93_06530</name>
</gene>
<evidence type="ECO:0000256" key="3">
    <source>
        <dbReference type="ARBA" id="ARBA00012338"/>
    </source>
</evidence>
<sequence>MSVDEQSEAGKSGAVTANAQWGGRFAGGPSAIMREINASIGFDKAMWRQDIAGSLAHAAMLAKVGIISATDETKIRNGLTEIGREIEAGTFIFDDALEDIHMNIEARLSERIGEAGKRLHTARSRNDQVATDFRLWVRDAADGISAQIAALMLSLATRALEYADTAMPGFTHLQTAQPVTFGHHLLAYVEMLSRDRGRLADARRRLNECPLGSAALAGTSFPIDRKMTAAALGFDRPTANSLDAVSDRDFALEYLSALSILAMHLSRFAEEIVIWCSAPFSFIRLSDAFTTGSSIMPQKRNPDAAELARAKIGRVAGSLISLLTVMKGLPLAYAKDMQEDKVPVFEATEAVSLTLAACDGMVRDLKASERQMRTFAGSGFSTATDLADWLVRVLKLPFRTAHHVTGRLVALAEAKGTDLAELSLADMQSVEPGITNDVFSVLSVEASIASRTSEGGTAGANVRQQAEAWLKKLAPGATGAAA</sequence>
<comment type="caution">
    <text evidence="9">The sequence shown here is derived from an EMBL/GenBank/DDBJ whole genome shotgun (WGS) entry which is preliminary data.</text>
</comment>
<keyword evidence="6" id="KW-0963">Cytoplasm</keyword>
<dbReference type="PANTHER" id="PTHR43814">
    <property type="entry name" value="ARGININOSUCCINATE LYASE"/>
    <property type="match status" value="1"/>
</dbReference>
<dbReference type="EC" id="4.3.2.1" evidence="3 6"/>
<evidence type="ECO:0000256" key="1">
    <source>
        <dbReference type="ARBA" id="ARBA00000985"/>
    </source>
</evidence>
<dbReference type="CDD" id="cd01359">
    <property type="entry name" value="Argininosuccinate_lyase"/>
    <property type="match status" value="1"/>
</dbReference>
<feature type="domain" description="Fumarate lyase N-terminal" evidence="7">
    <location>
        <begin position="23"/>
        <end position="317"/>
    </location>
</feature>
<comment type="similarity">
    <text evidence="6">Belongs to the lyase 1 family. Argininosuccinate lyase subfamily.</text>
</comment>
<dbReference type="InterPro" id="IPR009049">
    <property type="entry name" value="Argininosuccinate_lyase"/>
</dbReference>
<dbReference type="EMBL" id="WOTB01000006">
    <property type="protein sequence ID" value="NHN84302.1"/>
    <property type="molecule type" value="Genomic_DNA"/>
</dbReference>
<evidence type="ECO:0000256" key="2">
    <source>
        <dbReference type="ARBA" id="ARBA00004941"/>
    </source>
</evidence>
<dbReference type="PRINTS" id="PR00149">
    <property type="entry name" value="FUMRATELYASE"/>
</dbReference>
<dbReference type="Pfam" id="PF00206">
    <property type="entry name" value="Lyase_1"/>
    <property type="match status" value="1"/>
</dbReference>
<dbReference type="Gene3D" id="1.20.200.10">
    <property type="entry name" value="Fumarase/aspartase (Central domain)"/>
    <property type="match status" value="1"/>
</dbReference>
<keyword evidence="6" id="KW-0028">Amino-acid biosynthesis</keyword>
<proteinExistence type="inferred from homology"/>
<dbReference type="InterPro" id="IPR022761">
    <property type="entry name" value="Fumarate_lyase_N"/>
</dbReference>
<organism evidence="9 10">
    <name type="scientific">Acetobacter musti</name>
    <dbReference type="NCBI Taxonomy" id="864732"/>
    <lineage>
        <taxon>Bacteria</taxon>
        <taxon>Pseudomonadati</taxon>
        <taxon>Pseudomonadota</taxon>
        <taxon>Alphaproteobacteria</taxon>
        <taxon>Acetobacterales</taxon>
        <taxon>Acetobacteraceae</taxon>
        <taxon>Acetobacter</taxon>
    </lineage>
</organism>
<feature type="domain" description="Argininosuccinate lyase C-terminal" evidence="8">
    <location>
        <begin position="380"/>
        <end position="449"/>
    </location>
</feature>
<dbReference type="HAMAP" id="MF_00006">
    <property type="entry name" value="Arg_succ_lyase"/>
    <property type="match status" value="1"/>
</dbReference>
<evidence type="ECO:0000313" key="9">
    <source>
        <dbReference type="EMBL" id="NHN84302.1"/>
    </source>
</evidence>
<evidence type="ECO:0000259" key="7">
    <source>
        <dbReference type="Pfam" id="PF00206"/>
    </source>
</evidence>
<comment type="subcellular location">
    <subcellularLocation>
        <location evidence="6">Cytoplasm</location>
    </subcellularLocation>
</comment>
<dbReference type="Gene3D" id="1.10.40.30">
    <property type="entry name" value="Fumarase/aspartase (C-terminal domain)"/>
    <property type="match status" value="1"/>
</dbReference>
<evidence type="ECO:0000256" key="6">
    <source>
        <dbReference type="HAMAP-Rule" id="MF_00006"/>
    </source>
</evidence>
<dbReference type="SUPFAM" id="SSF48557">
    <property type="entry name" value="L-aspartase-like"/>
    <property type="match status" value="1"/>
</dbReference>
<comment type="pathway">
    <text evidence="2 6">Amino-acid biosynthesis; L-arginine biosynthesis; L-arginine from L-ornithine and carbamoyl phosphate: step 3/3.</text>
</comment>
<dbReference type="PANTHER" id="PTHR43814:SF1">
    <property type="entry name" value="ARGININOSUCCINATE LYASE"/>
    <property type="match status" value="1"/>
</dbReference>
<evidence type="ECO:0000259" key="8">
    <source>
        <dbReference type="Pfam" id="PF14698"/>
    </source>
</evidence>
<evidence type="ECO:0000256" key="4">
    <source>
        <dbReference type="ARBA" id="ARBA00022571"/>
    </source>
</evidence>
<dbReference type="PROSITE" id="PS00163">
    <property type="entry name" value="FUMARATE_LYASES"/>
    <property type="match status" value="1"/>
</dbReference>
<name>A0ABX0JM65_9PROT</name>
<keyword evidence="5 6" id="KW-0456">Lyase</keyword>